<feature type="domain" description="Dyp-type peroxidase C-terminal" evidence="11">
    <location>
        <begin position="213"/>
        <end position="394"/>
    </location>
</feature>
<keyword evidence="2" id="KW-0575">Peroxidase</keyword>
<proteinExistence type="inferred from homology"/>
<evidence type="ECO:0000256" key="4">
    <source>
        <dbReference type="ARBA" id="ARBA00022723"/>
    </source>
</evidence>
<sequence>MDVQKHTRRRFLTGGAGATLGAAAVGTAAGMQLPHKGTASAAPSPTHHTPSIIPFFGAHQPGIADPTPTNAAFLAFDLKTSTVKSDLVDVMRAWTGLAAALMRGDTSADTSLVSTGSTPGKFTMTVGLGGAALDQLGIKRPPALVDLPFFPGDELEVAASHGAVFVQLCSDDAIYLGGAVRAVRAAAKRVLRPRWQMNGFRGAAASTASSNGRNLMGQIDGTNNIAVSRASTGGPVWVDAVSPAWMTGGSYVVVRRFRMLLSKWESAGSSTRDSAVGRHIPSGAPLRAHKESDPVDLNAKDPSGALIIPDDAHIRLAAPRRGAGEEMLRRSYSYSIGQASGAAGDEDAGLIFVSYQADPTTSFIPVQQRLAKSDALAHFTLATSSALFAILPGVAGKHDWYGRSLLS</sequence>
<feature type="region of interest" description="Disordered" evidence="9">
    <location>
        <begin position="270"/>
        <end position="294"/>
    </location>
</feature>
<dbReference type="AlphaFoldDB" id="A0A499VL72"/>
<evidence type="ECO:0000259" key="10">
    <source>
        <dbReference type="Pfam" id="PF04261"/>
    </source>
</evidence>
<evidence type="ECO:0008006" key="14">
    <source>
        <dbReference type="Google" id="ProtNLM"/>
    </source>
</evidence>
<feature type="domain" description="Dyp-type peroxidase N-terminal" evidence="10">
    <location>
        <begin position="60"/>
        <end position="201"/>
    </location>
</feature>
<dbReference type="Proteomes" id="UP000463951">
    <property type="component" value="Chromosome"/>
</dbReference>
<evidence type="ECO:0000256" key="9">
    <source>
        <dbReference type="SAM" id="MobiDB-lite"/>
    </source>
</evidence>
<evidence type="ECO:0000313" key="12">
    <source>
        <dbReference type="EMBL" id="BBJ46947.1"/>
    </source>
</evidence>
<dbReference type="PROSITE" id="PS51318">
    <property type="entry name" value="TAT"/>
    <property type="match status" value="1"/>
</dbReference>
<evidence type="ECO:0000256" key="3">
    <source>
        <dbReference type="ARBA" id="ARBA00022617"/>
    </source>
</evidence>
<name>A0A499VL72_9ACTN</name>
<evidence type="ECO:0000256" key="2">
    <source>
        <dbReference type="ARBA" id="ARBA00022559"/>
    </source>
</evidence>
<dbReference type="InterPro" id="IPR048327">
    <property type="entry name" value="Dyp_perox_N"/>
</dbReference>
<dbReference type="PROSITE" id="PS51404">
    <property type="entry name" value="DYP_PEROXIDASE"/>
    <property type="match status" value="1"/>
</dbReference>
<comment type="cofactor">
    <cofactor evidence="1">
        <name>heme b</name>
        <dbReference type="ChEBI" id="CHEBI:60344"/>
    </cofactor>
</comment>
<dbReference type="NCBIfam" id="TIGR01413">
    <property type="entry name" value="Dyp_perox_fam"/>
    <property type="match status" value="1"/>
</dbReference>
<keyword evidence="6" id="KW-0560">Oxidoreductase</keyword>
<protein>
    <recommendedName>
        <fullName evidence="14">Peroxidase</fullName>
    </recommendedName>
</protein>
<evidence type="ECO:0000256" key="5">
    <source>
        <dbReference type="ARBA" id="ARBA00022729"/>
    </source>
</evidence>
<dbReference type="Pfam" id="PF20628">
    <property type="entry name" value="Dyp_perox_C"/>
    <property type="match status" value="1"/>
</dbReference>
<dbReference type="PANTHER" id="PTHR30521">
    <property type="entry name" value="DEFERROCHELATASE/PEROXIDASE"/>
    <property type="match status" value="1"/>
</dbReference>
<evidence type="ECO:0000256" key="8">
    <source>
        <dbReference type="ARBA" id="ARBA00025737"/>
    </source>
</evidence>
<keyword evidence="7" id="KW-0408">Iron</keyword>
<evidence type="ECO:0000256" key="6">
    <source>
        <dbReference type="ARBA" id="ARBA00023002"/>
    </source>
</evidence>
<dbReference type="GO" id="GO:0020037">
    <property type="term" value="F:heme binding"/>
    <property type="evidence" value="ECO:0007669"/>
    <property type="project" value="InterPro"/>
</dbReference>
<reference evidence="12 13" key="1">
    <citation type="journal article" date="2020" name="Int. J. Syst. Evol. Microbiol.">
        <title>Reclassification of Streptomyces castelarensis and Streptomyces sporoclivatus as later heterotypic synonyms of Streptomyces antimycoticus.</title>
        <authorList>
            <person name="Komaki H."/>
            <person name="Tamura T."/>
        </authorList>
    </citation>
    <scope>NUCLEOTIDE SEQUENCE [LARGE SCALE GENOMIC DNA]</scope>
    <source>
        <strain evidence="12 13">NBRC 100767</strain>
    </source>
</reference>
<dbReference type="Pfam" id="PF04261">
    <property type="entry name" value="Dyp_perox_N"/>
    <property type="match status" value="1"/>
</dbReference>
<keyword evidence="4" id="KW-0479">Metal-binding</keyword>
<keyword evidence="5" id="KW-0732">Signal</keyword>
<dbReference type="GO" id="GO:0046872">
    <property type="term" value="F:metal ion binding"/>
    <property type="evidence" value="ECO:0007669"/>
    <property type="project" value="UniProtKB-KW"/>
</dbReference>
<evidence type="ECO:0000259" key="11">
    <source>
        <dbReference type="Pfam" id="PF20628"/>
    </source>
</evidence>
<dbReference type="PANTHER" id="PTHR30521:SF4">
    <property type="entry name" value="DEFERROCHELATASE"/>
    <property type="match status" value="1"/>
</dbReference>
<gene>
    <name evidence="12" type="ORF">SSPO_096650</name>
</gene>
<dbReference type="GO" id="GO:0004601">
    <property type="term" value="F:peroxidase activity"/>
    <property type="evidence" value="ECO:0007669"/>
    <property type="project" value="UniProtKB-KW"/>
</dbReference>
<dbReference type="InterPro" id="IPR048328">
    <property type="entry name" value="Dyp_perox_C"/>
</dbReference>
<evidence type="ECO:0000256" key="1">
    <source>
        <dbReference type="ARBA" id="ARBA00001970"/>
    </source>
</evidence>
<dbReference type="SUPFAM" id="SSF54909">
    <property type="entry name" value="Dimeric alpha+beta barrel"/>
    <property type="match status" value="1"/>
</dbReference>
<dbReference type="InterPro" id="IPR011008">
    <property type="entry name" value="Dimeric_a/b-barrel"/>
</dbReference>
<organism evidence="12 13">
    <name type="scientific">Streptomyces antimycoticus</name>
    <dbReference type="NCBI Taxonomy" id="68175"/>
    <lineage>
        <taxon>Bacteria</taxon>
        <taxon>Bacillati</taxon>
        <taxon>Actinomycetota</taxon>
        <taxon>Actinomycetes</taxon>
        <taxon>Kitasatosporales</taxon>
        <taxon>Streptomycetaceae</taxon>
        <taxon>Streptomyces</taxon>
        <taxon>Streptomyces violaceusniger group</taxon>
    </lineage>
</organism>
<dbReference type="GO" id="GO:0005829">
    <property type="term" value="C:cytosol"/>
    <property type="evidence" value="ECO:0007669"/>
    <property type="project" value="TreeGrafter"/>
</dbReference>
<accession>A0A499VL72</accession>
<evidence type="ECO:0000256" key="7">
    <source>
        <dbReference type="ARBA" id="ARBA00023004"/>
    </source>
</evidence>
<dbReference type="EMBL" id="AP019620">
    <property type="protein sequence ID" value="BBJ46947.1"/>
    <property type="molecule type" value="Genomic_DNA"/>
</dbReference>
<dbReference type="InterPro" id="IPR006314">
    <property type="entry name" value="Dyp_peroxidase"/>
</dbReference>
<evidence type="ECO:0000313" key="13">
    <source>
        <dbReference type="Proteomes" id="UP000463951"/>
    </source>
</evidence>
<comment type="similarity">
    <text evidence="8">Belongs to the DyP-type peroxidase family.</text>
</comment>
<dbReference type="InterPro" id="IPR006311">
    <property type="entry name" value="TAT_signal"/>
</dbReference>
<keyword evidence="3" id="KW-0349">Heme</keyword>